<feature type="compositionally biased region" description="Basic and acidic residues" evidence="1">
    <location>
        <begin position="423"/>
        <end position="449"/>
    </location>
</feature>
<comment type="caution">
    <text evidence="2">The sequence shown here is derived from an EMBL/GenBank/DDBJ whole genome shotgun (WGS) entry which is preliminary data.</text>
</comment>
<feature type="compositionally biased region" description="Low complexity" evidence="1">
    <location>
        <begin position="659"/>
        <end position="679"/>
    </location>
</feature>
<dbReference type="EMBL" id="JARKIE010000075">
    <property type="protein sequence ID" value="KAJ7688960.1"/>
    <property type="molecule type" value="Genomic_DNA"/>
</dbReference>
<dbReference type="Proteomes" id="UP001221757">
    <property type="component" value="Unassembled WGS sequence"/>
</dbReference>
<proteinExistence type="predicted"/>
<sequence length="726" mass="79429">MASDSSASTTPMVLTPDSTGTTSADPEAAPSPAALKKSRRQTAFYPNVNSSNKPQKPFSRSAAKRESVMALGSIEHLQHYFTKTGIEAKKNTLNKSHHGLVPVFGGLTHLRTESQESNVMELPPSPVIPQAALPSFPPYVKTFEMDPESLLPGVVDDLSDVSFAWRIDQAVGPSQPAADRLGVAGSGPRDSLDVLTVLKTTTRAIRSVRNYLLSLPDESTGTIRAHFRSRQSPGSFRPLLSSKLSSSSNTDLRAAAAAAAAPKDARADPLTLIRKSALEVLTVLRELEERCRLPLSDDAYDAHSDGGGGHSRMASPSMHSDELLPDEHEHEERDADTSVAFSLVQVHGRYESVPVWEDEDAAWEDDDDDKDKAKKEGWDERLVLGSGWLYQQNVRLEDLVKERAAVSTYLDVVDEVLFEGKKADGEAGREKERGWERERRKAIEKEGRGSVRSKSRANKRGNSDHDGDSKGPIVLTPAATGDKAKRRVSVGMFEMMSSLRLTEEPASMGEIDEEGENSEDSIDDEELPEWARRKAFEEDDLGRAHAVLSAFLPPTLITALVPPSPRDAFLDCLSSGQLLCVAYNTCVRKSKKPWGYISRDGIHDILALEQAARDGGPDDTKAQAEVKTGWTFRRIDNLRLWAGALKIRYLLPIVAPAQPGSSTPNSSTPLNSPAPAAAAQRFNPEQPPVIFDAKAVARKDAGWDKILEGTLLRWVQRVVAERRGET</sequence>
<feature type="region of interest" description="Disordered" evidence="1">
    <location>
        <begin position="504"/>
        <end position="525"/>
    </location>
</feature>
<dbReference type="PANTHER" id="PTHR38702:SF1">
    <property type="entry name" value="CALPONIN-HOMOLOGY (CH) DOMAIN-CONTAINING PROTEIN"/>
    <property type="match status" value="1"/>
</dbReference>
<feature type="compositionally biased region" description="Low complexity" evidence="1">
    <location>
        <begin position="23"/>
        <end position="34"/>
    </location>
</feature>
<feature type="compositionally biased region" description="Polar residues" evidence="1">
    <location>
        <begin position="1"/>
        <end position="22"/>
    </location>
</feature>
<evidence type="ECO:0000313" key="2">
    <source>
        <dbReference type="EMBL" id="KAJ7688960.1"/>
    </source>
</evidence>
<reference evidence="2" key="1">
    <citation type="submission" date="2023-03" db="EMBL/GenBank/DDBJ databases">
        <title>Massive genome expansion in bonnet fungi (Mycena s.s.) driven by repeated elements and novel gene families across ecological guilds.</title>
        <authorList>
            <consortium name="Lawrence Berkeley National Laboratory"/>
            <person name="Harder C.B."/>
            <person name="Miyauchi S."/>
            <person name="Viragh M."/>
            <person name="Kuo A."/>
            <person name="Thoen E."/>
            <person name="Andreopoulos B."/>
            <person name="Lu D."/>
            <person name="Skrede I."/>
            <person name="Drula E."/>
            <person name="Henrissat B."/>
            <person name="Morin E."/>
            <person name="Kohler A."/>
            <person name="Barry K."/>
            <person name="LaButti K."/>
            <person name="Morin E."/>
            <person name="Salamov A."/>
            <person name="Lipzen A."/>
            <person name="Mereny Z."/>
            <person name="Hegedus B."/>
            <person name="Baldrian P."/>
            <person name="Stursova M."/>
            <person name="Weitz H."/>
            <person name="Taylor A."/>
            <person name="Grigoriev I.V."/>
            <person name="Nagy L.G."/>
            <person name="Martin F."/>
            <person name="Kauserud H."/>
        </authorList>
    </citation>
    <scope>NUCLEOTIDE SEQUENCE</scope>
    <source>
        <strain evidence="2">CBHHK067</strain>
    </source>
</reference>
<protein>
    <submittedName>
        <fullName evidence="2">Uncharacterized protein</fullName>
    </submittedName>
</protein>
<keyword evidence="3" id="KW-1185">Reference proteome</keyword>
<gene>
    <name evidence="2" type="ORF">B0H17DRAFT_937764</name>
</gene>
<feature type="region of interest" description="Disordered" evidence="1">
    <location>
        <begin position="1"/>
        <end position="63"/>
    </location>
</feature>
<dbReference type="PANTHER" id="PTHR38702">
    <property type="entry name" value="CALPONIN-HOMOLOGY (CH) DOMAIN-CONTAINING PROTEIN"/>
    <property type="match status" value="1"/>
</dbReference>
<accession>A0AAD7DFC9</accession>
<name>A0AAD7DFC9_MYCRO</name>
<evidence type="ECO:0000313" key="3">
    <source>
        <dbReference type="Proteomes" id="UP001221757"/>
    </source>
</evidence>
<feature type="region of interest" description="Disordered" evidence="1">
    <location>
        <begin position="423"/>
        <end position="481"/>
    </location>
</feature>
<dbReference type="AlphaFoldDB" id="A0AAD7DFC9"/>
<feature type="compositionally biased region" description="Basic and acidic residues" evidence="1">
    <location>
        <begin position="319"/>
        <end position="336"/>
    </location>
</feature>
<feature type="region of interest" description="Disordered" evidence="1">
    <location>
        <begin position="297"/>
        <end position="336"/>
    </location>
</feature>
<organism evidence="2 3">
    <name type="scientific">Mycena rosella</name>
    <name type="common">Pink bonnet</name>
    <name type="synonym">Agaricus rosellus</name>
    <dbReference type="NCBI Taxonomy" id="1033263"/>
    <lineage>
        <taxon>Eukaryota</taxon>
        <taxon>Fungi</taxon>
        <taxon>Dikarya</taxon>
        <taxon>Basidiomycota</taxon>
        <taxon>Agaricomycotina</taxon>
        <taxon>Agaricomycetes</taxon>
        <taxon>Agaricomycetidae</taxon>
        <taxon>Agaricales</taxon>
        <taxon>Marasmiineae</taxon>
        <taxon>Mycenaceae</taxon>
        <taxon>Mycena</taxon>
    </lineage>
</organism>
<feature type="compositionally biased region" description="Acidic residues" evidence="1">
    <location>
        <begin position="510"/>
        <end position="525"/>
    </location>
</feature>
<evidence type="ECO:0000256" key="1">
    <source>
        <dbReference type="SAM" id="MobiDB-lite"/>
    </source>
</evidence>
<feature type="region of interest" description="Disordered" evidence="1">
    <location>
        <begin position="658"/>
        <end position="679"/>
    </location>
</feature>